<dbReference type="AlphaFoldDB" id="A0A553WAV7"/>
<dbReference type="RefSeq" id="WP_143777045.1">
    <property type="nucleotide sequence ID" value="NZ_VKKU01000002.1"/>
</dbReference>
<evidence type="ECO:0000313" key="4">
    <source>
        <dbReference type="Proteomes" id="UP000320160"/>
    </source>
</evidence>
<dbReference type="Proteomes" id="UP000320160">
    <property type="component" value="Unassembled WGS sequence"/>
</dbReference>
<dbReference type="SUPFAM" id="SSF53756">
    <property type="entry name" value="UDP-Glycosyltransferase/glycogen phosphorylase"/>
    <property type="match status" value="1"/>
</dbReference>
<dbReference type="Pfam" id="PF13579">
    <property type="entry name" value="Glyco_trans_4_4"/>
    <property type="match status" value="1"/>
</dbReference>
<dbReference type="GO" id="GO:0016757">
    <property type="term" value="F:glycosyltransferase activity"/>
    <property type="evidence" value="ECO:0007669"/>
    <property type="project" value="TreeGrafter"/>
</dbReference>
<dbReference type="OrthoDB" id="9790710at2"/>
<dbReference type="CDD" id="cd03808">
    <property type="entry name" value="GT4_CapM-like"/>
    <property type="match status" value="1"/>
</dbReference>
<organism evidence="3 4">
    <name type="scientific">Sphingorhabdus contaminans</name>
    <dbReference type="NCBI Taxonomy" id="1343899"/>
    <lineage>
        <taxon>Bacteria</taxon>
        <taxon>Pseudomonadati</taxon>
        <taxon>Pseudomonadota</taxon>
        <taxon>Alphaproteobacteria</taxon>
        <taxon>Sphingomonadales</taxon>
        <taxon>Sphingomonadaceae</taxon>
        <taxon>Sphingorhabdus</taxon>
    </lineage>
</organism>
<evidence type="ECO:0000259" key="2">
    <source>
        <dbReference type="Pfam" id="PF13579"/>
    </source>
</evidence>
<dbReference type="PANTHER" id="PTHR12526">
    <property type="entry name" value="GLYCOSYLTRANSFERASE"/>
    <property type="match status" value="1"/>
</dbReference>
<keyword evidence="4" id="KW-1185">Reference proteome</keyword>
<evidence type="ECO:0000313" key="3">
    <source>
        <dbReference type="EMBL" id="TSB01825.1"/>
    </source>
</evidence>
<feature type="domain" description="Glycosyl transferase family 1" evidence="1">
    <location>
        <begin position="187"/>
        <end position="350"/>
    </location>
</feature>
<sequence length="391" mass="42843">MKILVFSSLAYSLVNFRGALLCRMKEAGHDVVAVAPDRDPAVEQWLKDRGIGFEIISMNRTGMKPLEDIRTLLGYIRLILRERPGIILAYTQKPIIYGGIAARLTGNTPFYALMSGLGYLFSPDGSKSGLVRTIFLRLYREGVRKALKIFVFNRDDHKDMLDAGIVDSTQKVIQVPGSGVDTTRFIQQPLPAGAPHFLMVGRLMRDKGVYEFLAAAKAVKAEYPDARFSILGRAEEFNPTGISKDDIPQLQSDYPVNFLAETTDVRPYLADSSVFVLPSFYREGLPRTILEAMSTGRAVITTDTPGCRDPIVDGESGIIVPPQDADALATAMRSFLQNPDQARRMGEKARAIAVDIYDVAKVNEILVGHMGLNQSASASASPAVQLVASQT</sequence>
<reference evidence="3 4" key="1">
    <citation type="submission" date="2019-07" db="EMBL/GenBank/DDBJ databases">
        <authorList>
            <person name="Park M."/>
        </authorList>
    </citation>
    <scope>NUCLEOTIDE SEQUENCE [LARGE SCALE GENOMIC DNA]</scope>
    <source>
        <strain evidence="3 4">KCTC32445</strain>
    </source>
</reference>
<dbReference type="Pfam" id="PF00534">
    <property type="entry name" value="Glycos_transf_1"/>
    <property type="match status" value="1"/>
</dbReference>
<accession>A0A553WAV7</accession>
<protein>
    <submittedName>
        <fullName evidence="3">Glycosyltransferase family 4 protein</fullName>
    </submittedName>
</protein>
<dbReference type="EMBL" id="VKKU01000002">
    <property type="protein sequence ID" value="TSB01825.1"/>
    <property type="molecule type" value="Genomic_DNA"/>
</dbReference>
<comment type="caution">
    <text evidence="3">The sequence shown here is derived from an EMBL/GenBank/DDBJ whole genome shotgun (WGS) entry which is preliminary data.</text>
</comment>
<dbReference type="Gene3D" id="3.40.50.2000">
    <property type="entry name" value="Glycogen Phosphorylase B"/>
    <property type="match status" value="2"/>
</dbReference>
<dbReference type="InterPro" id="IPR028098">
    <property type="entry name" value="Glyco_trans_4-like_N"/>
</dbReference>
<dbReference type="PANTHER" id="PTHR12526:SF638">
    <property type="entry name" value="SPORE COAT PROTEIN SA"/>
    <property type="match status" value="1"/>
</dbReference>
<name>A0A553WAV7_9SPHN</name>
<gene>
    <name evidence="3" type="ORF">FOM92_11710</name>
</gene>
<proteinExistence type="predicted"/>
<dbReference type="InterPro" id="IPR001296">
    <property type="entry name" value="Glyco_trans_1"/>
</dbReference>
<evidence type="ECO:0000259" key="1">
    <source>
        <dbReference type="Pfam" id="PF00534"/>
    </source>
</evidence>
<keyword evidence="3" id="KW-0808">Transferase</keyword>
<feature type="domain" description="Glycosyltransferase subfamily 4-like N-terminal" evidence="2">
    <location>
        <begin position="20"/>
        <end position="168"/>
    </location>
</feature>